<protein>
    <submittedName>
        <fullName evidence="2">Uncharacterized protein</fullName>
    </submittedName>
</protein>
<name>A0ABU8CB89_9GAMM</name>
<keyword evidence="3" id="KW-1185">Reference proteome</keyword>
<comment type="caution">
    <text evidence="2">The sequence shown here is derived from an EMBL/GenBank/DDBJ whole genome shotgun (WGS) entry which is preliminary data.</text>
</comment>
<proteinExistence type="predicted"/>
<keyword evidence="1" id="KW-0732">Signal</keyword>
<feature type="signal peptide" evidence="1">
    <location>
        <begin position="1"/>
        <end position="18"/>
    </location>
</feature>
<sequence length="152" mass="17251">MKKLTLLSFLLIAAPLSAKTIKDFAGCDWVIPGYYKTADEPTAVHHFRNFKNDKSLEVIAFYNFDIQPKKYAEHDYLKLMHSAEFEGTRLDSYQLSDESVGFGAAHIEFSLSANNQSVVIVTDDFNYAQKLLTKCVDESLVLQHLTHLTRAD</sequence>
<feature type="chain" id="PRO_5046630871" evidence="1">
    <location>
        <begin position="19"/>
        <end position="152"/>
    </location>
</feature>
<dbReference type="Proteomes" id="UP001375382">
    <property type="component" value="Unassembled WGS sequence"/>
</dbReference>
<organism evidence="2 3">
    <name type="scientific">Rheinheimera muenzenbergensis</name>
    <dbReference type="NCBI Taxonomy" id="1193628"/>
    <lineage>
        <taxon>Bacteria</taxon>
        <taxon>Pseudomonadati</taxon>
        <taxon>Pseudomonadota</taxon>
        <taxon>Gammaproteobacteria</taxon>
        <taxon>Chromatiales</taxon>
        <taxon>Chromatiaceae</taxon>
        <taxon>Rheinheimera</taxon>
    </lineage>
</organism>
<evidence type="ECO:0000313" key="3">
    <source>
        <dbReference type="Proteomes" id="UP001375382"/>
    </source>
</evidence>
<evidence type="ECO:0000256" key="1">
    <source>
        <dbReference type="SAM" id="SignalP"/>
    </source>
</evidence>
<reference evidence="2 3" key="1">
    <citation type="journal article" date="2023" name="Ecotoxicol. Environ. Saf.">
        <title>Mercury remediation potential of mercury-resistant strain Rheinheimera metallidurans sp. nov. isolated from a municipal waste dumping site.</title>
        <authorList>
            <person name="Yadav V."/>
            <person name="Manjhi A."/>
            <person name="Vadakedath N."/>
        </authorList>
    </citation>
    <scope>NUCLEOTIDE SEQUENCE [LARGE SCALE GENOMIC DNA]</scope>
    <source>
        <strain evidence="2 3">E-49</strain>
    </source>
</reference>
<accession>A0ABU8CB89</accession>
<gene>
    <name evidence="2" type="ORF">MN202_17945</name>
</gene>
<evidence type="ECO:0000313" key="2">
    <source>
        <dbReference type="EMBL" id="MEH8019123.1"/>
    </source>
</evidence>
<dbReference type="EMBL" id="JALAAR010000019">
    <property type="protein sequence ID" value="MEH8019123.1"/>
    <property type="molecule type" value="Genomic_DNA"/>
</dbReference>
<dbReference type="RefSeq" id="WP_335737521.1">
    <property type="nucleotide sequence ID" value="NZ_JALAAR010000019.1"/>
</dbReference>